<dbReference type="Proteomes" id="UP001214638">
    <property type="component" value="Unassembled WGS sequence"/>
</dbReference>
<dbReference type="AlphaFoldDB" id="A0AAD9UPY7"/>
<name>A0AAD9UPY7_9APIC</name>
<keyword evidence="2" id="KW-1185">Reference proteome</keyword>
<dbReference type="RefSeq" id="XP_067804132.1">
    <property type="nucleotide sequence ID" value="XM_067945341.1"/>
</dbReference>
<dbReference type="KEGG" id="bdw:94334587"/>
<gene>
    <name evidence="1" type="ORF">BdWA1_000289</name>
</gene>
<proteinExistence type="predicted"/>
<accession>A0AAD9UPY7</accession>
<dbReference type="EMBL" id="JALLKP010000001">
    <property type="protein sequence ID" value="KAK2197290.1"/>
    <property type="molecule type" value="Genomic_DNA"/>
</dbReference>
<protein>
    <submittedName>
        <fullName evidence="1">Uncharacterized protein</fullName>
    </submittedName>
</protein>
<organism evidence="1 2">
    <name type="scientific">Babesia duncani</name>
    <dbReference type="NCBI Taxonomy" id="323732"/>
    <lineage>
        <taxon>Eukaryota</taxon>
        <taxon>Sar</taxon>
        <taxon>Alveolata</taxon>
        <taxon>Apicomplexa</taxon>
        <taxon>Aconoidasida</taxon>
        <taxon>Piroplasmida</taxon>
        <taxon>Babesiidae</taxon>
        <taxon>Babesia</taxon>
    </lineage>
</organism>
<reference evidence="1" key="1">
    <citation type="journal article" date="2023" name="Nat. Microbiol.">
        <title>Babesia duncani multi-omics identifies virulence factors and drug targets.</title>
        <authorList>
            <person name="Singh P."/>
            <person name="Lonardi S."/>
            <person name="Liang Q."/>
            <person name="Vydyam P."/>
            <person name="Khabirova E."/>
            <person name="Fang T."/>
            <person name="Gihaz S."/>
            <person name="Thekkiniath J."/>
            <person name="Munshi M."/>
            <person name="Abel S."/>
            <person name="Ciampossin L."/>
            <person name="Batugedara G."/>
            <person name="Gupta M."/>
            <person name="Lu X.M."/>
            <person name="Lenz T."/>
            <person name="Chakravarty S."/>
            <person name="Cornillot E."/>
            <person name="Hu Y."/>
            <person name="Ma W."/>
            <person name="Gonzalez L.M."/>
            <person name="Sanchez S."/>
            <person name="Estrada K."/>
            <person name="Sanchez-Flores A."/>
            <person name="Montero E."/>
            <person name="Harb O.S."/>
            <person name="Le Roch K.G."/>
            <person name="Mamoun C.B."/>
        </authorList>
    </citation>
    <scope>NUCLEOTIDE SEQUENCE</scope>
    <source>
        <strain evidence="1">WA1</strain>
    </source>
</reference>
<evidence type="ECO:0000313" key="2">
    <source>
        <dbReference type="Proteomes" id="UP001214638"/>
    </source>
</evidence>
<dbReference type="GeneID" id="94334587"/>
<sequence length="307" mass="35133">MTLELDADVGDSIECLKSRITAAISIPEELQSLLVLEGPIKDELPRSAVEVENYQLLSDFSHRFLMNPHTKELTIHLLLGLPAPHYVANEAKRSKIGEYIAALDRYALLIDKCLAENDTCKVEPGSHINNITSFQEQAKKAHPGGFSDAEKKEKQAEKSEHFVLPNKRFHLLLYHDYPKAGNLKQELMYCIQSHFPIDLDLQLKFSVACSVILQTTQQPRWVQVVLKWAPLALLTLQTRLGKRIYKTILYATPTEYIPSGRFFMFINQFQSLQMYCLHQLLKHWLRVETCGISSVSGWRACPFHLEI</sequence>
<evidence type="ECO:0000313" key="1">
    <source>
        <dbReference type="EMBL" id="KAK2197290.1"/>
    </source>
</evidence>
<comment type="caution">
    <text evidence="1">The sequence shown here is derived from an EMBL/GenBank/DDBJ whole genome shotgun (WGS) entry which is preliminary data.</text>
</comment>